<dbReference type="OrthoDB" id="416253at2759"/>
<dbReference type="Gene3D" id="3.20.20.100">
    <property type="entry name" value="NADP-dependent oxidoreductase domain"/>
    <property type="match status" value="2"/>
</dbReference>
<evidence type="ECO:0000313" key="3">
    <source>
        <dbReference type="Proteomes" id="UP000270296"/>
    </source>
</evidence>
<accession>A0A183IDP5</accession>
<dbReference type="PANTHER" id="PTHR11732">
    <property type="entry name" value="ALDO/KETO REDUCTASE"/>
    <property type="match status" value="1"/>
</dbReference>
<name>A0A183IDP5_9BILA</name>
<dbReference type="GO" id="GO:0016491">
    <property type="term" value="F:oxidoreductase activity"/>
    <property type="evidence" value="ECO:0007669"/>
    <property type="project" value="InterPro"/>
</dbReference>
<dbReference type="EMBL" id="UZAM01006935">
    <property type="protein sequence ID" value="VDO95337.1"/>
    <property type="molecule type" value="Genomic_DNA"/>
</dbReference>
<sequence length="216" mass="24912">MDGKMLPDTFVTMSNGEKMPILGLGTWQSKGPDVKNAVEAALKAGYRMIDTAQAYDNEEHIGEVVSRMLQSGQINRSDIFITTKLLGSNHHKEDVERSLRESLRKLRMDYVDLFLIHSPMATKNVEGYLLPIINGELVGDLVDHMETWQALSLLSTHCIMLRWLINRRIVVIPKSIRPERIKENRDVFDIRLSDEEMNQLSNLSIRERLFKFPWFA</sequence>
<feature type="domain" description="NADP-dependent oxidoreductase" evidence="1">
    <location>
        <begin position="22"/>
        <end position="144"/>
    </location>
</feature>
<reference evidence="4" key="1">
    <citation type="submission" date="2016-06" db="UniProtKB">
        <authorList>
            <consortium name="WormBaseParasite"/>
        </authorList>
    </citation>
    <scope>IDENTIFICATION</scope>
</reference>
<evidence type="ECO:0000313" key="4">
    <source>
        <dbReference type="WBParaSite" id="SBAD_0000182701-mRNA-1"/>
    </source>
</evidence>
<dbReference type="InterPro" id="IPR020471">
    <property type="entry name" value="AKR"/>
</dbReference>
<dbReference type="InterPro" id="IPR036812">
    <property type="entry name" value="NAD(P)_OxRdtase_dom_sf"/>
</dbReference>
<evidence type="ECO:0000313" key="2">
    <source>
        <dbReference type="EMBL" id="VDO95337.1"/>
    </source>
</evidence>
<gene>
    <name evidence="2" type="ORF">SBAD_LOCUS1739</name>
</gene>
<keyword evidence="3" id="KW-1185">Reference proteome</keyword>
<dbReference type="Pfam" id="PF00248">
    <property type="entry name" value="Aldo_ket_red"/>
    <property type="match status" value="1"/>
</dbReference>
<dbReference type="SUPFAM" id="SSF51430">
    <property type="entry name" value="NAD(P)-linked oxidoreductase"/>
    <property type="match status" value="1"/>
</dbReference>
<dbReference type="Proteomes" id="UP000270296">
    <property type="component" value="Unassembled WGS sequence"/>
</dbReference>
<evidence type="ECO:0000259" key="1">
    <source>
        <dbReference type="Pfam" id="PF00248"/>
    </source>
</evidence>
<protein>
    <submittedName>
        <fullName evidence="4">Aldo_ket_red domain-containing protein</fullName>
    </submittedName>
</protein>
<dbReference type="AlphaFoldDB" id="A0A183IDP5"/>
<dbReference type="InterPro" id="IPR023210">
    <property type="entry name" value="NADP_OxRdtase_dom"/>
</dbReference>
<reference evidence="2 3" key="2">
    <citation type="submission" date="2018-11" db="EMBL/GenBank/DDBJ databases">
        <authorList>
            <consortium name="Pathogen Informatics"/>
        </authorList>
    </citation>
    <scope>NUCLEOTIDE SEQUENCE [LARGE SCALE GENOMIC DNA]</scope>
</reference>
<proteinExistence type="predicted"/>
<organism evidence="4">
    <name type="scientific">Soboliphyme baturini</name>
    <dbReference type="NCBI Taxonomy" id="241478"/>
    <lineage>
        <taxon>Eukaryota</taxon>
        <taxon>Metazoa</taxon>
        <taxon>Ecdysozoa</taxon>
        <taxon>Nematoda</taxon>
        <taxon>Enoplea</taxon>
        <taxon>Dorylaimia</taxon>
        <taxon>Dioctophymatida</taxon>
        <taxon>Dioctophymatoidea</taxon>
        <taxon>Soboliphymatidae</taxon>
        <taxon>Soboliphyme</taxon>
    </lineage>
</organism>
<dbReference type="WBParaSite" id="SBAD_0000182701-mRNA-1">
    <property type="protein sequence ID" value="SBAD_0000182701-mRNA-1"/>
    <property type="gene ID" value="SBAD_0000182701"/>
</dbReference>
<dbReference type="PRINTS" id="PR00069">
    <property type="entry name" value="ALDKETRDTASE"/>
</dbReference>